<dbReference type="OrthoDB" id="5290448at2"/>
<dbReference type="AlphaFoldDB" id="A0A6N6VRD5"/>
<evidence type="ECO:0000313" key="4">
    <source>
        <dbReference type="Proteomes" id="UP000437748"/>
    </source>
</evidence>
<organism evidence="3 4">
    <name type="scientific">Silvanigrella paludirubra</name>
    <dbReference type="NCBI Taxonomy" id="2499159"/>
    <lineage>
        <taxon>Bacteria</taxon>
        <taxon>Pseudomonadati</taxon>
        <taxon>Bdellovibrionota</taxon>
        <taxon>Oligoflexia</taxon>
        <taxon>Silvanigrellales</taxon>
        <taxon>Silvanigrellaceae</taxon>
        <taxon>Silvanigrella</taxon>
    </lineage>
</organism>
<proteinExistence type="inferred from homology"/>
<dbReference type="PRINTS" id="PR00080">
    <property type="entry name" value="SDRFAMILY"/>
</dbReference>
<gene>
    <name evidence="3" type="ORF">GCL60_12425</name>
</gene>
<comment type="caution">
    <text evidence="3">The sequence shown here is derived from an EMBL/GenBank/DDBJ whole genome shotgun (WGS) entry which is preliminary data.</text>
</comment>
<name>A0A6N6VRD5_9BACT</name>
<dbReference type="RefSeq" id="WP_153421179.1">
    <property type="nucleotide sequence ID" value="NZ_WFLM01000004.1"/>
</dbReference>
<dbReference type="InterPro" id="IPR002347">
    <property type="entry name" value="SDR_fam"/>
</dbReference>
<sequence length="265" mass="28758">MDLKLSGKKALITGSTTGIGFAIAQALLNEGVSVIINGRTEERVEKAIESLSKSNPFKQNIHGIAADVGSLEGTEKLIHQVNDLDILVNNFGIYSAKEFDQITDEDWIRIMNQNVLSGIRLSRAYLSKMKKKNWGRIIFISSESGIHIPSEMIHYGVTKTAQIALARGLAETTSGTGVTVNSVLPGPTWSEGVEKYISELATQNNVSNSDMEKTFFKEYRSSSLIQRFASVEEVANMVTFVCSPLASATNGASLRAEGGILRGIV</sequence>
<reference evidence="3 4" key="1">
    <citation type="submission" date="2019-10" db="EMBL/GenBank/DDBJ databases">
        <title>New species of Slilvanegrellaceae.</title>
        <authorList>
            <person name="Pitt A."/>
            <person name="Hahn M.W."/>
        </authorList>
    </citation>
    <scope>NUCLEOTIDE SEQUENCE [LARGE SCALE GENOMIC DNA]</scope>
    <source>
        <strain evidence="3 4">SP-Ram-0.45-NSY-1</strain>
    </source>
</reference>
<comment type="similarity">
    <text evidence="1 2">Belongs to the short-chain dehydrogenases/reductases (SDR) family.</text>
</comment>
<dbReference type="Proteomes" id="UP000437748">
    <property type="component" value="Unassembled WGS sequence"/>
</dbReference>
<dbReference type="Gene3D" id="3.40.50.720">
    <property type="entry name" value="NAD(P)-binding Rossmann-like Domain"/>
    <property type="match status" value="1"/>
</dbReference>
<evidence type="ECO:0000313" key="3">
    <source>
        <dbReference type="EMBL" id="KAB8037970.1"/>
    </source>
</evidence>
<keyword evidence="4" id="KW-1185">Reference proteome</keyword>
<dbReference type="PRINTS" id="PR00081">
    <property type="entry name" value="GDHRDH"/>
</dbReference>
<dbReference type="PANTHER" id="PTHR42879">
    <property type="entry name" value="3-OXOACYL-(ACYL-CARRIER-PROTEIN) REDUCTASE"/>
    <property type="match status" value="1"/>
</dbReference>
<dbReference type="CDD" id="cd05233">
    <property type="entry name" value="SDR_c"/>
    <property type="match status" value="1"/>
</dbReference>
<dbReference type="FunFam" id="3.40.50.720:FF:000084">
    <property type="entry name" value="Short-chain dehydrogenase reductase"/>
    <property type="match status" value="1"/>
</dbReference>
<dbReference type="SUPFAM" id="SSF51735">
    <property type="entry name" value="NAD(P)-binding Rossmann-fold domains"/>
    <property type="match status" value="1"/>
</dbReference>
<dbReference type="Pfam" id="PF00106">
    <property type="entry name" value="adh_short"/>
    <property type="match status" value="1"/>
</dbReference>
<dbReference type="InterPro" id="IPR050259">
    <property type="entry name" value="SDR"/>
</dbReference>
<accession>A0A6N6VRD5</accession>
<dbReference type="InterPro" id="IPR036291">
    <property type="entry name" value="NAD(P)-bd_dom_sf"/>
</dbReference>
<evidence type="ECO:0000256" key="2">
    <source>
        <dbReference type="RuleBase" id="RU000363"/>
    </source>
</evidence>
<dbReference type="EMBL" id="WFLM01000004">
    <property type="protein sequence ID" value="KAB8037970.1"/>
    <property type="molecule type" value="Genomic_DNA"/>
</dbReference>
<protein>
    <submittedName>
        <fullName evidence="3">SDR family NAD(P)-dependent oxidoreductase</fullName>
    </submittedName>
</protein>
<evidence type="ECO:0000256" key="1">
    <source>
        <dbReference type="ARBA" id="ARBA00006484"/>
    </source>
</evidence>